<feature type="transmembrane region" description="Helical" evidence="6">
    <location>
        <begin position="90"/>
        <end position="111"/>
    </location>
</feature>
<dbReference type="PATRIC" id="fig|1385369.3.peg.1944"/>
<evidence type="ECO:0000256" key="2">
    <source>
        <dbReference type="ARBA" id="ARBA00022475"/>
    </source>
</evidence>
<keyword evidence="5 6" id="KW-0472">Membrane</keyword>
<evidence type="ECO:0000256" key="5">
    <source>
        <dbReference type="ARBA" id="ARBA00023136"/>
    </source>
</evidence>
<dbReference type="Pfam" id="PF02588">
    <property type="entry name" value="YitT_membrane"/>
    <property type="match status" value="1"/>
</dbReference>
<organism evidence="7 8">
    <name type="scientific">Skermanella stibiiresistens SB22</name>
    <dbReference type="NCBI Taxonomy" id="1385369"/>
    <lineage>
        <taxon>Bacteria</taxon>
        <taxon>Pseudomonadati</taxon>
        <taxon>Pseudomonadota</taxon>
        <taxon>Alphaproteobacteria</taxon>
        <taxon>Rhodospirillales</taxon>
        <taxon>Azospirillaceae</taxon>
        <taxon>Skermanella</taxon>
    </lineage>
</organism>
<dbReference type="InterPro" id="IPR003740">
    <property type="entry name" value="YitT"/>
</dbReference>
<dbReference type="AlphaFoldDB" id="W9H4N6"/>
<feature type="transmembrane region" description="Helical" evidence="6">
    <location>
        <begin position="117"/>
        <end position="138"/>
    </location>
</feature>
<evidence type="ECO:0000256" key="1">
    <source>
        <dbReference type="ARBA" id="ARBA00004651"/>
    </source>
</evidence>
<keyword evidence="2" id="KW-1003">Cell membrane</keyword>
<dbReference type="PANTHER" id="PTHR33545:SF5">
    <property type="entry name" value="UPF0750 MEMBRANE PROTEIN YITT"/>
    <property type="match status" value="1"/>
</dbReference>
<evidence type="ECO:0000256" key="6">
    <source>
        <dbReference type="SAM" id="Phobius"/>
    </source>
</evidence>
<comment type="subcellular location">
    <subcellularLocation>
        <location evidence="1">Cell membrane</location>
        <topology evidence="1">Multi-pass membrane protein</topology>
    </subcellularLocation>
</comment>
<evidence type="ECO:0000313" key="8">
    <source>
        <dbReference type="Proteomes" id="UP000019486"/>
    </source>
</evidence>
<dbReference type="PANTHER" id="PTHR33545">
    <property type="entry name" value="UPF0750 MEMBRANE PROTEIN YITT-RELATED"/>
    <property type="match status" value="1"/>
</dbReference>
<feature type="transmembrane region" description="Helical" evidence="6">
    <location>
        <begin position="54"/>
        <end position="78"/>
    </location>
</feature>
<name>W9H4N6_9PROT</name>
<evidence type="ECO:0000256" key="3">
    <source>
        <dbReference type="ARBA" id="ARBA00022692"/>
    </source>
</evidence>
<evidence type="ECO:0000256" key="4">
    <source>
        <dbReference type="ARBA" id="ARBA00022989"/>
    </source>
</evidence>
<sequence length="212" mass="23029">MAARMDASTNDITDNKVRHTLLDDSHALFIGVMFCGVGLYLLRQSMLVTGGMAGVALLLSYVTALPSGWLFIGLNIPFLYFAKRTLGTGFAVKTLIATLAVGWLASFLPMWMTLSRLDPIFCALFSGVLLGMGLLALARHRSSVGGIGILALYLQERRGWRAGYVQLAFDCVILLVSLFLFDLRTVGLSVLTAGTMNLVLAFNHKPGRYAGY</sequence>
<keyword evidence="8" id="KW-1185">Reference proteome</keyword>
<accession>W9H4N6</accession>
<feature type="transmembrane region" description="Helical" evidence="6">
    <location>
        <begin position="186"/>
        <end position="203"/>
    </location>
</feature>
<dbReference type="InterPro" id="IPR051461">
    <property type="entry name" value="UPF0750_membrane"/>
</dbReference>
<evidence type="ECO:0000313" key="7">
    <source>
        <dbReference type="EMBL" id="EWY41185.1"/>
    </source>
</evidence>
<feature type="transmembrane region" description="Helical" evidence="6">
    <location>
        <begin position="159"/>
        <end position="180"/>
    </location>
</feature>
<feature type="transmembrane region" description="Helical" evidence="6">
    <location>
        <begin position="21"/>
        <end position="42"/>
    </location>
</feature>
<dbReference type="GO" id="GO:0005886">
    <property type="term" value="C:plasma membrane"/>
    <property type="evidence" value="ECO:0007669"/>
    <property type="project" value="UniProtKB-SubCell"/>
</dbReference>
<dbReference type="Proteomes" id="UP000019486">
    <property type="component" value="Unassembled WGS sequence"/>
</dbReference>
<dbReference type="RefSeq" id="WP_198038248.1">
    <property type="nucleotide sequence ID" value="NZ_AVFL01000005.1"/>
</dbReference>
<keyword evidence="3 6" id="KW-0812">Transmembrane</keyword>
<dbReference type="STRING" id="1385369.N825_31510"/>
<gene>
    <name evidence="7" type="ORF">N825_31510</name>
</gene>
<comment type="caution">
    <text evidence="7">The sequence shown here is derived from an EMBL/GenBank/DDBJ whole genome shotgun (WGS) entry which is preliminary data.</text>
</comment>
<keyword evidence="4 6" id="KW-1133">Transmembrane helix</keyword>
<protein>
    <submittedName>
        <fullName evidence="7">Membrane protein</fullName>
    </submittedName>
</protein>
<reference evidence="7 8" key="1">
    <citation type="submission" date="2013-08" db="EMBL/GenBank/DDBJ databases">
        <title>The genome sequence of Skermanella stibiiresistens.</title>
        <authorList>
            <person name="Zhu W."/>
            <person name="Wang G."/>
        </authorList>
    </citation>
    <scope>NUCLEOTIDE SEQUENCE [LARGE SCALE GENOMIC DNA]</scope>
    <source>
        <strain evidence="7 8">SB22</strain>
    </source>
</reference>
<proteinExistence type="predicted"/>
<dbReference type="EMBL" id="AVFL01000005">
    <property type="protein sequence ID" value="EWY41185.1"/>
    <property type="molecule type" value="Genomic_DNA"/>
</dbReference>